<organism evidence="1 2">
    <name type="scientific">Larimichthys crocea</name>
    <name type="common">Large yellow croaker</name>
    <name type="synonym">Pseudosciaena crocea</name>
    <dbReference type="NCBI Taxonomy" id="215358"/>
    <lineage>
        <taxon>Eukaryota</taxon>
        <taxon>Metazoa</taxon>
        <taxon>Chordata</taxon>
        <taxon>Craniata</taxon>
        <taxon>Vertebrata</taxon>
        <taxon>Euteleostomi</taxon>
        <taxon>Actinopterygii</taxon>
        <taxon>Neopterygii</taxon>
        <taxon>Teleostei</taxon>
        <taxon>Neoteleostei</taxon>
        <taxon>Acanthomorphata</taxon>
        <taxon>Eupercaria</taxon>
        <taxon>Sciaenidae</taxon>
        <taxon>Larimichthys</taxon>
    </lineage>
</organism>
<keyword evidence="2" id="KW-1185">Reference proteome</keyword>
<dbReference type="Proteomes" id="UP000793456">
    <property type="component" value="Chromosome XXI"/>
</dbReference>
<sequence>IVAMWSLAVLSFERFFVICRPLGNIRLQAKHAILGLLFVWAFSFIWTFPPVLGWNRYTTSKIGTTCEPDWYTTNVVNHSYIITFFVTCFILPLGVIFYCYGKLLRKLRKVSHSRLATARKPERQVTRMVVVMIVAFMVGWTPYAVFSILVTAHPTIELDPRLSSIPAFFSKTATVYNPIIYVFMNKQFRKCLIQLFTGKGTIPDSNFNQTSERPGITVESQTGEMSAIAARIPVGGVGSPRSDDSPTDCGSFAQLPIPENKVCPM</sequence>
<name>A0ACD3QCD1_LARCR</name>
<evidence type="ECO:0000313" key="1">
    <source>
        <dbReference type="EMBL" id="TMS04739.1"/>
    </source>
</evidence>
<comment type="caution">
    <text evidence="1">The sequence shown here is derived from an EMBL/GenBank/DDBJ whole genome shotgun (WGS) entry which is preliminary data.</text>
</comment>
<dbReference type="EMBL" id="CM011694">
    <property type="protein sequence ID" value="TMS04739.1"/>
    <property type="molecule type" value="Genomic_DNA"/>
</dbReference>
<feature type="non-terminal residue" evidence="1">
    <location>
        <position position="1"/>
    </location>
</feature>
<evidence type="ECO:0000313" key="2">
    <source>
        <dbReference type="Proteomes" id="UP000793456"/>
    </source>
</evidence>
<proteinExistence type="predicted"/>
<gene>
    <name evidence="1" type="ORF">E3U43_009896</name>
</gene>
<accession>A0ACD3QCD1</accession>
<protein>
    <submittedName>
        <fullName evidence="1">Uncharacterized protein</fullName>
    </submittedName>
</protein>
<reference evidence="1" key="1">
    <citation type="submission" date="2018-11" db="EMBL/GenBank/DDBJ databases">
        <title>The sequence and de novo assembly of Larimichthys crocea genome using PacBio and Hi-C technologies.</title>
        <authorList>
            <person name="Xu P."/>
            <person name="Chen B."/>
            <person name="Zhou Z."/>
            <person name="Ke Q."/>
            <person name="Wu Y."/>
            <person name="Bai H."/>
            <person name="Pu F."/>
        </authorList>
    </citation>
    <scope>NUCLEOTIDE SEQUENCE</scope>
    <source>
        <tissue evidence="1">Muscle</tissue>
    </source>
</reference>